<keyword evidence="2" id="KW-1185">Reference proteome</keyword>
<protein>
    <recommendedName>
        <fullName evidence="3">F-box domain-containing protein</fullName>
    </recommendedName>
</protein>
<organism evidence="1 2">
    <name type="scientific">Lentithecium fluviatile CBS 122367</name>
    <dbReference type="NCBI Taxonomy" id="1168545"/>
    <lineage>
        <taxon>Eukaryota</taxon>
        <taxon>Fungi</taxon>
        <taxon>Dikarya</taxon>
        <taxon>Ascomycota</taxon>
        <taxon>Pezizomycotina</taxon>
        <taxon>Dothideomycetes</taxon>
        <taxon>Pleosporomycetidae</taxon>
        <taxon>Pleosporales</taxon>
        <taxon>Massarineae</taxon>
        <taxon>Lentitheciaceae</taxon>
        <taxon>Lentithecium</taxon>
    </lineage>
</organism>
<dbReference type="Proteomes" id="UP000799291">
    <property type="component" value="Unassembled WGS sequence"/>
</dbReference>
<proteinExistence type="predicted"/>
<evidence type="ECO:0008006" key="3">
    <source>
        <dbReference type="Google" id="ProtNLM"/>
    </source>
</evidence>
<name>A0A6G1IY35_9PLEO</name>
<dbReference type="EMBL" id="MU005585">
    <property type="protein sequence ID" value="KAF2683038.1"/>
    <property type="molecule type" value="Genomic_DNA"/>
</dbReference>
<reference evidence="1" key="1">
    <citation type="journal article" date="2020" name="Stud. Mycol.">
        <title>101 Dothideomycetes genomes: a test case for predicting lifestyles and emergence of pathogens.</title>
        <authorList>
            <person name="Haridas S."/>
            <person name="Albert R."/>
            <person name="Binder M."/>
            <person name="Bloem J."/>
            <person name="Labutti K."/>
            <person name="Salamov A."/>
            <person name="Andreopoulos B."/>
            <person name="Baker S."/>
            <person name="Barry K."/>
            <person name="Bills G."/>
            <person name="Bluhm B."/>
            <person name="Cannon C."/>
            <person name="Castanera R."/>
            <person name="Culley D."/>
            <person name="Daum C."/>
            <person name="Ezra D."/>
            <person name="Gonzalez J."/>
            <person name="Henrissat B."/>
            <person name="Kuo A."/>
            <person name="Liang C."/>
            <person name="Lipzen A."/>
            <person name="Lutzoni F."/>
            <person name="Magnuson J."/>
            <person name="Mondo S."/>
            <person name="Nolan M."/>
            <person name="Ohm R."/>
            <person name="Pangilinan J."/>
            <person name="Park H.-J."/>
            <person name="Ramirez L."/>
            <person name="Alfaro M."/>
            <person name="Sun H."/>
            <person name="Tritt A."/>
            <person name="Yoshinaga Y."/>
            <person name="Zwiers L.-H."/>
            <person name="Turgeon B."/>
            <person name="Goodwin S."/>
            <person name="Spatafora J."/>
            <person name="Crous P."/>
            <person name="Grigoriev I."/>
        </authorList>
    </citation>
    <scope>NUCLEOTIDE SEQUENCE</scope>
    <source>
        <strain evidence="1">CBS 122367</strain>
    </source>
</reference>
<evidence type="ECO:0000313" key="1">
    <source>
        <dbReference type="EMBL" id="KAF2683038.1"/>
    </source>
</evidence>
<dbReference type="OrthoDB" id="3798602at2759"/>
<evidence type="ECO:0000313" key="2">
    <source>
        <dbReference type="Proteomes" id="UP000799291"/>
    </source>
</evidence>
<sequence>MNTLPEEVLDQIVYKVSTSHSPFFTRPDTLALSALCRTSRKLHRIATPYLYAQVHSLSGTMGRRLLRTLLEQPDLAAHVKYFAVQHTNEGCFVPVESSIEKEDTYGTVTDDCSALLLQTLCVLHELDELDLSRFTVRPYSSSEWLLPLTKVMGKQQQQPSTSSLPHLFTKLRHLSVHLSAAPVCSLIPFLRLSSLRSLEVDVRRPRPNHEIPRAETNASYHITSLSIIGFDDHSLTLVSWLSARCSALQNLLVTTDINNTKIIGRIFGRHIGSGSLETIQVVIVGLWYYDVQVESARISDEARGDELFNALVYATMADEAVCGRVEMPVESRSVRSVTMRELTEVEKKTYDGRFPRRP</sequence>
<accession>A0A6G1IY35</accession>
<dbReference type="AlphaFoldDB" id="A0A6G1IY35"/>
<gene>
    <name evidence="1" type="ORF">K458DRAFT_419261</name>
</gene>